<evidence type="ECO:0000256" key="2">
    <source>
        <dbReference type="ARBA" id="ARBA00023125"/>
    </source>
</evidence>
<feature type="domain" description="Zn(2)-C6 fungal-type" evidence="6">
    <location>
        <begin position="36"/>
        <end position="66"/>
    </location>
</feature>
<evidence type="ECO:0000256" key="5">
    <source>
        <dbReference type="SAM" id="MobiDB-lite"/>
    </source>
</evidence>
<feature type="compositionally biased region" description="Polar residues" evidence="5">
    <location>
        <begin position="281"/>
        <end position="294"/>
    </location>
</feature>
<evidence type="ECO:0000313" key="8">
    <source>
        <dbReference type="Proteomes" id="UP001480595"/>
    </source>
</evidence>
<comment type="caution">
    <text evidence="7">The sequence shown here is derived from an EMBL/GenBank/DDBJ whole genome shotgun (WGS) entry which is preliminary data.</text>
</comment>
<dbReference type="SMART" id="SM00066">
    <property type="entry name" value="GAL4"/>
    <property type="match status" value="1"/>
</dbReference>
<reference evidence="7 8" key="1">
    <citation type="submission" date="2023-01" db="EMBL/GenBank/DDBJ databases">
        <title>Analysis of 21 Apiospora genomes using comparative genomics revels a genus with tremendous synthesis potential of carbohydrate active enzymes and secondary metabolites.</title>
        <authorList>
            <person name="Sorensen T."/>
        </authorList>
    </citation>
    <scope>NUCLEOTIDE SEQUENCE [LARGE SCALE GENOMIC DNA]</scope>
    <source>
        <strain evidence="7 8">CBS 135458</strain>
    </source>
</reference>
<dbReference type="InterPro" id="IPR036864">
    <property type="entry name" value="Zn2-C6_fun-type_DNA-bd_sf"/>
</dbReference>
<dbReference type="RefSeq" id="XP_066722784.1">
    <property type="nucleotide sequence ID" value="XM_066852152.1"/>
</dbReference>
<dbReference type="GeneID" id="92085215"/>
<sequence>MSFNGSNSHHLRAVEPFPRASMTSRYMMSETRRHKACTQCRDRKIKCDGSQPKCGRCVRYGHECHYAPAAKRCSKADFATMLEAMNKRLLAQTAGIPFMSPDFSFPAGHAAQFAPRDEAALTDMSPATMGNRGETMQTQTTAPSAMPEPAFNFSTTLGTSDSALLTRDQNSGYRDGTPAQFADFAFNDGMTRYSFQPSTIHSHSDALVSVSDNPLQLQLELNGASLSTEKRRRVDPEPSYVWPPDEETSKYVPQDGAWDKDGGTGLVPSRRQQARPRHSRTINSSSEAQGSAPSATAHRSKESPYSKVPETTTAGSGPCGAAARKEGVWDMLTDVCERPRAPLPPLGASPAVRQQYNDDMTYWTNKRDLALGGLEGSLSDAMQARVDNIECARDMWLTLERECKRSDEQILLETMQKLKDLATTAAHDGNTTVARLASQLRELRTKLGSVVKVHPLPDWYFTMHFLLCLPPVYNELISRITASGADAFDLSSEGSFEQAIALANIEERRLV</sequence>
<evidence type="ECO:0000256" key="4">
    <source>
        <dbReference type="ARBA" id="ARBA00023242"/>
    </source>
</evidence>
<evidence type="ECO:0000256" key="1">
    <source>
        <dbReference type="ARBA" id="ARBA00023015"/>
    </source>
</evidence>
<dbReference type="EMBL" id="JAQQWL010000001">
    <property type="protein sequence ID" value="KAK8091238.1"/>
    <property type="molecule type" value="Genomic_DNA"/>
</dbReference>
<dbReference type="Gene3D" id="4.10.240.10">
    <property type="entry name" value="Zn(2)-C6 fungal-type DNA-binding domain"/>
    <property type="match status" value="1"/>
</dbReference>
<protein>
    <recommendedName>
        <fullName evidence="6">Zn(2)-C6 fungal-type domain-containing protein</fullName>
    </recommendedName>
</protein>
<dbReference type="InterPro" id="IPR050675">
    <property type="entry name" value="OAF3"/>
</dbReference>
<dbReference type="PANTHER" id="PTHR31069">
    <property type="entry name" value="OLEATE-ACTIVATED TRANSCRIPTION FACTOR 1-RELATED"/>
    <property type="match status" value="1"/>
</dbReference>
<dbReference type="PROSITE" id="PS00463">
    <property type="entry name" value="ZN2_CY6_FUNGAL_1"/>
    <property type="match status" value="1"/>
</dbReference>
<keyword evidence="1" id="KW-0805">Transcription regulation</keyword>
<accession>A0ABR1X721</accession>
<dbReference type="InterPro" id="IPR001138">
    <property type="entry name" value="Zn2Cys6_DnaBD"/>
</dbReference>
<dbReference type="PROSITE" id="PS50048">
    <property type="entry name" value="ZN2_CY6_FUNGAL_2"/>
    <property type="match status" value="1"/>
</dbReference>
<dbReference type="PANTHER" id="PTHR31069:SF32">
    <property type="entry name" value="ARGININE METABOLISM REGULATION PROTEIN II"/>
    <property type="match status" value="1"/>
</dbReference>
<dbReference type="SUPFAM" id="SSF57701">
    <property type="entry name" value="Zn2/Cys6 DNA-binding domain"/>
    <property type="match status" value="1"/>
</dbReference>
<dbReference type="CDD" id="cd00067">
    <property type="entry name" value="GAL4"/>
    <property type="match status" value="1"/>
</dbReference>
<dbReference type="Proteomes" id="UP001480595">
    <property type="component" value="Unassembled WGS sequence"/>
</dbReference>
<keyword evidence="3" id="KW-0804">Transcription</keyword>
<evidence type="ECO:0000313" key="7">
    <source>
        <dbReference type="EMBL" id="KAK8091238.1"/>
    </source>
</evidence>
<keyword evidence="2" id="KW-0238">DNA-binding</keyword>
<gene>
    <name evidence="7" type="ORF">PG994_000743</name>
</gene>
<keyword evidence="4" id="KW-0539">Nucleus</keyword>
<dbReference type="Pfam" id="PF14223">
    <property type="entry name" value="Retrotran_gag_2"/>
    <property type="match status" value="1"/>
</dbReference>
<dbReference type="Pfam" id="PF00172">
    <property type="entry name" value="Zn_clus"/>
    <property type="match status" value="1"/>
</dbReference>
<evidence type="ECO:0000256" key="3">
    <source>
        <dbReference type="ARBA" id="ARBA00023163"/>
    </source>
</evidence>
<proteinExistence type="predicted"/>
<feature type="region of interest" description="Disordered" evidence="5">
    <location>
        <begin position="228"/>
        <end position="320"/>
    </location>
</feature>
<name>A0ABR1X721_9PEZI</name>
<keyword evidence="8" id="KW-1185">Reference proteome</keyword>
<evidence type="ECO:0000259" key="6">
    <source>
        <dbReference type="PROSITE" id="PS50048"/>
    </source>
</evidence>
<organism evidence="7 8">
    <name type="scientific">Apiospora phragmitis</name>
    <dbReference type="NCBI Taxonomy" id="2905665"/>
    <lineage>
        <taxon>Eukaryota</taxon>
        <taxon>Fungi</taxon>
        <taxon>Dikarya</taxon>
        <taxon>Ascomycota</taxon>
        <taxon>Pezizomycotina</taxon>
        <taxon>Sordariomycetes</taxon>
        <taxon>Xylariomycetidae</taxon>
        <taxon>Amphisphaeriales</taxon>
        <taxon>Apiosporaceae</taxon>
        <taxon>Apiospora</taxon>
    </lineage>
</organism>